<feature type="transmembrane region" description="Helical" evidence="1">
    <location>
        <begin position="6"/>
        <end position="23"/>
    </location>
</feature>
<protein>
    <submittedName>
        <fullName evidence="2">Uncharacterized protein</fullName>
    </submittedName>
</protein>
<reference evidence="2" key="1">
    <citation type="journal article" date="2014" name="Genome Biol. Evol.">
        <title>Pangenome evidence for extensive interdomain horizontal transfer affecting lineage core and shell genes in uncultured planktonic thaumarchaeota and euryarchaeota.</title>
        <authorList>
            <person name="Deschamps P."/>
            <person name="Zivanovic Y."/>
            <person name="Moreira D."/>
            <person name="Rodriguez-Valera F."/>
            <person name="Lopez-Garcia P."/>
        </authorList>
    </citation>
    <scope>NUCLEOTIDE SEQUENCE</scope>
</reference>
<accession>A0A075GCL9</accession>
<feature type="transmembrane region" description="Helical" evidence="1">
    <location>
        <begin position="35"/>
        <end position="51"/>
    </location>
</feature>
<name>A0A075GCL9_9EURY</name>
<dbReference type="EMBL" id="KF900631">
    <property type="protein sequence ID" value="AIF01806.1"/>
    <property type="molecule type" value="Genomic_DNA"/>
</dbReference>
<keyword evidence="1" id="KW-0812">Transmembrane</keyword>
<feature type="transmembrane region" description="Helical" evidence="1">
    <location>
        <begin position="71"/>
        <end position="90"/>
    </location>
</feature>
<evidence type="ECO:0000256" key="1">
    <source>
        <dbReference type="SAM" id="Phobius"/>
    </source>
</evidence>
<keyword evidence="1" id="KW-1133">Transmembrane helix</keyword>
<evidence type="ECO:0000313" key="2">
    <source>
        <dbReference type="EMBL" id="AIF01806.1"/>
    </source>
</evidence>
<feature type="transmembrane region" description="Helical" evidence="1">
    <location>
        <begin position="97"/>
        <end position="117"/>
    </location>
</feature>
<sequence length="182" mass="19941">MYVSLAAVQVWGGFCLAAIGFAMHRTGPAFRRHPVGVPVAVLGLALILLHTKQPPEPELLLMETAMDAGPWLASAVLGITLVLSGAPTYSNRKPLPLFVGWVFVFSAWYLMLAIIPKLSMVEILSWVSSILGAVLAITVFALSVRFTERRTPTEPETEPLSEKERKYIGSVLRRHLEASDES</sequence>
<keyword evidence="1" id="KW-0472">Membrane</keyword>
<dbReference type="AlphaFoldDB" id="A0A075GCL9"/>
<proteinExistence type="predicted"/>
<feature type="transmembrane region" description="Helical" evidence="1">
    <location>
        <begin position="123"/>
        <end position="144"/>
    </location>
</feature>
<organism evidence="2">
    <name type="scientific">uncultured marine group II/III euryarchaeote KM3_14_H03</name>
    <dbReference type="NCBI Taxonomy" id="1457891"/>
    <lineage>
        <taxon>Archaea</taxon>
        <taxon>Methanobacteriati</taxon>
        <taxon>Methanobacteriota</taxon>
        <taxon>environmental samples</taxon>
    </lineage>
</organism>